<feature type="domain" description="DUF11" evidence="2">
    <location>
        <begin position="710"/>
        <end position="831"/>
    </location>
</feature>
<protein>
    <recommendedName>
        <fullName evidence="2">DUF11 domain-containing protein</fullName>
    </recommendedName>
</protein>
<evidence type="ECO:0000256" key="1">
    <source>
        <dbReference type="SAM" id="MobiDB-lite"/>
    </source>
</evidence>
<feature type="region of interest" description="Disordered" evidence="1">
    <location>
        <begin position="1404"/>
        <end position="1423"/>
    </location>
</feature>
<dbReference type="Pfam" id="PF01345">
    <property type="entry name" value="DUF11"/>
    <property type="match status" value="1"/>
</dbReference>
<dbReference type="RefSeq" id="WP_109836360.1">
    <property type="nucleotide sequence ID" value="NZ_QGKM01000006.1"/>
</dbReference>
<dbReference type="InterPro" id="IPR008969">
    <property type="entry name" value="CarboxyPept-like_regulatory"/>
</dbReference>
<dbReference type="EMBL" id="QGKM01000006">
    <property type="protein sequence ID" value="PWQ99957.1"/>
    <property type="molecule type" value="Genomic_DNA"/>
</dbReference>
<dbReference type="SUPFAM" id="SSF56935">
    <property type="entry name" value="Porins"/>
    <property type="match status" value="1"/>
</dbReference>
<proteinExistence type="predicted"/>
<keyword evidence="4" id="KW-1185">Reference proteome</keyword>
<dbReference type="NCBIfam" id="TIGR01451">
    <property type="entry name" value="B_ant_repeat"/>
    <property type="match status" value="1"/>
</dbReference>
<gene>
    <name evidence="3" type="ORF">DKW60_03900</name>
</gene>
<comment type="caution">
    <text evidence="3">The sequence shown here is derived from an EMBL/GenBank/DDBJ whole genome shotgun (WGS) entry which is preliminary data.</text>
</comment>
<evidence type="ECO:0000259" key="2">
    <source>
        <dbReference type="Pfam" id="PF01345"/>
    </source>
</evidence>
<sequence>MRIPDWLGAKTLSFLMFLFVLFSPPLMAKTTSGTVITNQAEISWFDTEDGQLKHAFSNVSSVVVSKQWSLLLTSDNVRHTRASKIVDLPHRLTNTGNTPSDYILRVRHDEGDSGNLENLNLYGDTNSNGVVDTGEPLWNTVTCEPLESNVTCYHVPEMDPGEVTEFVISGSTLANAVRGDEYRMNVRVYPASYAEILAEEGGHGGQNSALNAGQISSSALPEDWVNNDLIDIIDGAVLTLSKTATPVCGVPVKAGESIKYKIDFSNIGDAQPAEKEISIDGEIVMGVLLEDVIPANVTFDKLPLPIAAPNQGVILVQLRADEDTSRWISFTSWNGVDVISKIGLYIPANQMQPNQSGMLEFDVTINPNVTSTTIFNQAKFDLDDATDTEFYSNNVCTTIEPGNTRGDEGEQPDTVFDATIRFLTPVLDIKKSLTQGGSSTPDFYNDDHFEDASIYQLDSGLSSYDPVRDGVYIELASSAVNKDEDKAETIVVTVTSGTGDTLLVSLLETGPNTGIFRSLSSIVMSESELGDGASCPAAGVSDPDYTQAADSCVLNGSPDGNLTVTATVSDPGSGRAVEVLEDAALINPLGVVFDSAYNTPVAGATVTIRNADGSPAINPMSDLPYDPQVTDEDGRYEFPELDPDGSYYIGVTPPGQYSFPSEVDEFSPEREVNDYSFGVNGPDNIAGSGIFTQASLLIFDIPLDPELDTDLSVQKTASVSEVSVGSSINYSIRIENHSGQRLYAVKIRDTLPRGFNYVSGTATLDGVPIADPEGAPRPNLLFTNLPFIEGAADGVLDTVEHTLSYRVRTTAGAVGSDGINSAQATAQTPTGVALESNEDKVRVKIERDGVLQDKAIIFGKVYVDADCNNIQNGGEWPIGGVKLYLQDGTWAITDANGQYSIYGLDPGDHAIKMDPLTLPEGIVFKPTDNRQMADPHSRLVDLTGGEFHRADFAAVCPKVNRDEIQAEIKARNIGKTDWMLENAQKYDPDKEIITDDLQKTGEIDGDISSGRNSNLRSFAKSKSTKLSLTTGYSIELSKFREQQLAEEALAKLDAELIKEAFVHEAGDFFTVRHGFDLDKKTSYARLKALKLADSASVVPTVYEQISDEVADRLETPRGLETMTPAKEVIKSVTKAQAKEGVWLWPKGNVSLDGRFMIVTRKGLTPTLMLNGKAVPKSQLGEQIENRRERAQVAAWYGVQLQPGKNELEVVAKDMFGNRRVLAKGTFNRPVSAEKLVLEKRTDQLPADGGRSYLPVTIKLLDANGYLARGVNFVTLEASDGQWVERDVQDQVQGRQVRVVNGLRTVHLRSSERSGTIKVRVSDGSMRAETNVIQVAPLRPLVAIGLVEVGGHLFDRGSSSPYAGLEDDVDSRAAFFLKGKVRGDMHLTMSVDTDKEDDAQLFRDINPNKSYPIHGDSSQRGYEAQSRSKVYAKLEKNKDSVMWGDFVTDGNSMNEDVTRVQRTLTGANLVTKSGPVEAQLFVSELDEQNYVDRIRGKGVALNYKLEKAPLVINSETIEIITVSRDNPGVVLTTETLSRFGDYTLDFVTGELSFSETVPISDEDLNPVYIRATYDVEGDGNDYTIAGARLSSEVAPGFKLGLNYTVNQHDSEGFELYGVTAEYKNDDGFEVRGSVGRMSHRDLSNDSGVATRLYMAKEWKDKSLTTVTLGRASDGFINSAAGIAENREELRVKHEMKIYEDLNAEIEAIHSKMLDTDDLEQSIGVTADMDVKDWNIKGGVRHIRQEKTTGDEEFQTFIVGIKKNLDIAGRKGSVAAEYEQDFDSSDRRRIALTGDLQVHEKVKLYARGERINSLSGVSGLSSTTNEQDTIAIGVKSNFLKSTELFSEYRVRGGIDSRDLETASGVRGTYELAEGLSISPHLEIVNNLDGDGSDSVAASIAITDKRSTDQIASLRLETRHDDDREYYGLQADYVKRLDSKWSVLMKDTLRYELPESGDDLMDNTFTLGLAYRPRRDNKQHSLFFYQNKEERAGDNGDCSTHILSTHQNYEINEDVLLSGRLGGKTEDCDGVKSDAVVLDGRLTYDLTNRLDLDVHAGVLATDGMGEQQYSFGAGINYLVRKNLRAGIGYNVTGFEDEDLDPENYNDEGLYIGLKYKFDENSLNWLTGEK</sequence>
<dbReference type="SUPFAM" id="SSF117074">
    <property type="entry name" value="Hypothetical protein PA1324"/>
    <property type="match status" value="1"/>
</dbReference>
<dbReference type="Gene3D" id="2.60.40.10">
    <property type="entry name" value="Immunoglobulins"/>
    <property type="match status" value="3"/>
</dbReference>
<dbReference type="InterPro" id="IPR001434">
    <property type="entry name" value="OmcB-like_DUF11"/>
</dbReference>
<evidence type="ECO:0000313" key="4">
    <source>
        <dbReference type="Proteomes" id="UP000245539"/>
    </source>
</evidence>
<dbReference type="OrthoDB" id="5618649at2"/>
<accession>A0A317CP23</accession>
<dbReference type="SUPFAM" id="SSF49464">
    <property type="entry name" value="Carboxypeptidase regulatory domain-like"/>
    <property type="match status" value="1"/>
</dbReference>
<dbReference type="Gene3D" id="2.40.160.10">
    <property type="entry name" value="Porin"/>
    <property type="match status" value="1"/>
</dbReference>
<dbReference type="Proteomes" id="UP000245539">
    <property type="component" value="Unassembled WGS sequence"/>
</dbReference>
<dbReference type="SUPFAM" id="SSF56925">
    <property type="entry name" value="OMPA-like"/>
    <property type="match status" value="1"/>
</dbReference>
<organism evidence="3 4">
    <name type="scientific">Leucothrix pacifica</name>
    <dbReference type="NCBI Taxonomy" id="1247513"/>
    <lineage>
        <taxon>Bacteria</taxon>
        <taxon>Pseudomonadati</taxon>
        <taxon>Pseudomonadota</taxon>
        <taxon>Gammaproteobacteria</taxon>
        <taxon>Thiotrichales</taxon>
        <taxon>Thiotrichaceae</taxon>
        <taxon>Leucothrix</taxon>
    </lineage>
</organism>
<name>A0A317CP23_9GAMM</name>
<dbReference type="InterPro" id="IPR013783">
    <property type="entry name" value="Ig-like_fold"/>
</dbReference>
<dbReference type="InterPro" id="IPR023614">
    <property type="entry name" value="Porin_dom_sf"/>
</dbReference>
<reference evidence="3 4" key="1">
    <citation type="submission" date="2018-05" db="EMBL/GenBank/DDBJ databases">
        <title>Leucothrix arctica sp. nov., isolated from Arctic seawater.</title>
        <authorList>
            <person name="Choi A."/>
            <person name="Baek K."/>
        </authorList>
    </citation>
    <scope>NUCLEOTIDE SEQUENCE [LARGE SCALE GENOMIC DNA]</scope>
    <source>
        <strain evidence="3 4">JCM 18388</strain>
    </source>
</reference>
<evidence type="ECO:0000313" key="3">
    <source>
        <dbReference type="EMBL" id="PWQ99957.1"/>
    </source>
</evidence>
<dbReference type="InterPro" id="IPR047589">
    <property type="entry name" value="DUF11_rpt"/>
</dbReference>
<dbReference type="InterPro" id="IPR011250">
    <property type="entry name" value="OMP/PagP_B-barrel"/>
</dbReference>